<proteinExistence type="predicted"/>
<evidence type="ECO:0000313" key="1">
    <source>
        <dbReference type="EMBL" id="RXG14270.1"/>
    </source>
</evidence>
<dbReference type="RefSeq" id="WP_073099345.1">
    <property type="nucleotide sequence ID" value="NZ_QOVI01000004.1"/>
</dbReference>
<comment type="caution">
    <text evidence="1">The sequence shown here is derived from an EMBL/GenBank/DDBJ whole genome shotgun (WGS) entry which is preliminary data.</text>
</comment>
<dbReference type="Proteomes" id="UP000289821">
    <property type="component" value="Unassembled WGS sequence"/>
</dbReference>
<reference evidence="1 2" key="1">
    <citation type="submission" date="2018-07" db="EMBL/GenBank/DDBJ databases">
        <title>Leeuwenhoekiella genomics.</title>
        <authorList>
            <person name="Tahon G."/>
            <person name="Willems A."/>
        </authorList>
    </citation>
    <scope>NUCLEOTIDE SEQUENCE [LARGE SCALE GENOMIC DNA]</scope>
    <source>
        <strain evidence="1 2">R-50232</strain>
    </source>
</reference>
<sequence>MSTTQDYFFTIQLFNKDIEELNLWMTHLENLTTEINQLAVIEKQLLKNIDINYNLLAFRRKNTLFMASIFRQEQRLLKEKEYGHETYNLKWNREHDLHRSLFTQHLKAFRALQSTVYKKLSLLERR</sequence>
<keyword evidence="2" id="KW-1185">Reference proteome</keyword>
<accession>A0A4Q0NU39</accession>
<dbReference type="AlphaFoldDB" id="A0A4Q0NU39"/>
<gene>
    <name evidence="1" type="ORF">DSM04_104378</name>
</gene>
<name>A0A4Q0NU39_9FLAO</name>
<dbReference type="OrthoDB" id="1442040at2"/>
<protein>
    <submittedName>
        <fullName evidence="1">Uncharacterized protein</fullName>
    </submittedName>
</protein>
<dbReference type="EMBL" id="QOVI01000004">
    <property type="protein sequence ID" value="RXG14270.1"/>
    <property type="molecule type" value="Genomic_DNA"/>
</dbReference>
<evidence type="ECO:0000313" key="2">
    <source>
        <dbReference type="Proteomes" id="UP000289821"/>
    </source>
</evidence>
<organism evidence="1 2">
    <name type="scientific">Leeuwenhoekiella aestuarii</name>
    <dbReference type="NCBI Taxonomy" id="2249426"/>
    <lineage>
        <taxon>Bacteria</taxon>
        <taxon>Pseudomonadati</taxon>
        <taxon>Bacteroidota</taxon>
        <taxon>Flavobacteriia</taxon>
        <taxon>Flavobacteriales</taxon>
        <taxon>Flavobacteriaceae</taxon>
        <taxon>Leeuwenhoekiella</taxon>
    </lineage>
</organism>